<name>A0A4Q1DDW0_9BACT</name>
<comment type="similarity">
    <text evidence="2">Belongs to the CDP-alcohol phosphatidyltransferase class-I family.</text>
</comment>
<organism evidence="4 5">
    <name type="scientific">Filimonas effusa</name>
    <dbReference type="NCBI Taxonomy" id="2508721"/>
    <lineage>
        <taxon>Bacteria</taxon>
        <taxon>Pseudomonadati</taxon>
        <taxon>Bacteroidota</taxon>
        <taxon>Chitinophagia</taxon>
        <taxon>Chitinophagales</taxon>
        <taxon>Chitinophagaceae</taxon>
        <taxon>Filimonas</taxon>
    </lineage>
</organism>
<dbReference type="RefSeq" id="WP_129002825.1">
    <property type="nucleotide sequence ID" value="NZ_SDHZ01000001.1"/>
</dbReference>
<feature type="transmembrane region" description="Helical" evidence="3">
    <location>
        <begin position="61"/>
        <end position="81"/>
    </location>
</feature>
<dbReference type="GO" id="GO:0008654">
    <property type="term" value="P:phospholipid biosynthetic process"/>
    <property type="evidence" value="ECO:0007669"/>
    <property type="project" value="InterPro"/>
</dbReference>
<dbReference type="GO" id="GO:0016780">
    <property type="term" value="F:phosphotransferase activity, for other substituted phosphate groups"/>
    <property type="evidence" value="ECO:0007669"/>
    <property type="project" value="InterPro"/>
</dbReference>
<keyword evidence="3" id="KW-0812">Transmembrane</keyword>
<proteinExistence type="inferred from homology"/>
<dbReference type="InterPro" id="IPR043130">
    <property type="entry name" value="CDP-OH_PTrfase_TM_dom"/>
</dbReference>
<sequence>MINVKYIPNLLSAARILLSVSLLFLFEHTPAFLVVYGVAGLTDILDGTIARKYKVQSSAGARLDSIGDLFYFVILVIYLVAEHGNVMLSYITVIAVVFLLRILNIIVGFVKYKRLIMIHTIANKTAGLLVFLLPVVLLAANKSLLAVVSIVALVASIEEFIMIISSPRDKIDLNQKSILHPRSN</sequence>
<reference evidence="4 5" key="1">
    <citation type="submission" date="2019-01" db="EMBL/GenBank/DDBJ databases">
        <title>Filimonas sp. strain TTM-71.</title>
        <authorList>
            <person name="Chen W.-M."/>
        </authorList>
    </citation>
    <scope>NUCLEOTIDE SEQUENCE [LARGE SCALE GENOMIC DNA]</scope>
    <source>
        <strain evidence="4 5">TTM-71</strain>
    </source>
</reference>
<dbReference type="Gene3D" id="1.20.120.1760">
    <property type="match status" value="1"/>
</dbReference>
<keyword evidence="3" id="KW-0472">Membrane</keyword>
<dbReference type="OrthoDB" id="9785031at2"/>
<evidence type="ECO:0000256" key="2">
    <source>
        <dbReference type="RuleBase" id="RU003750"/>
    </source>
</evidence>
<evidence type="ECO:0000313" key="4">
    <source>
        <dbReference type="EMBL" id="RXK87075.1"/>
    </source>
</evidence>
<keyword evidence="1 2" id="KW-0808">Transferase</keyword>
<dbReference type="AlphaFoldDB" id="A0A4Q1DDW0"/>
<evidence type="ECO:0000256" key="1">
    <source>
        <dbReference type="ARBA" id="ARBA00022679"/>
    </source>
</evidence>
<dbReference type="Pfam" id="PF01066">
    <property type="entry name" value="CDP-OH_P_transf"/>
    <property type="match status" value="1"/>
</dbReference>
<comment type="caution">
    <text evidence="4">The sequence shown here is derived from an EMBL/GenBank/DDBJ whole genome shotgun (WGS) entry which is preliminary data.</text>
</comment>
<keyword evidence="3" id="KW-1133">Transmembrane helix</keyword>
<protein>
    <submittedName>
        <fullName evidence="4">CDP-alcohol phosphatidyltransferase family protein</fullName>
    </submittedName>
</protein>
<dbReference type="EMBL" id="SDHZ01000001">
    <property type="protein sequence ID" value="RXK87075.1"/>
    <property type="molecule type" value="Genomic_DNA"/>
</dbReference>
<feature type="transmembrane region" description="Helical" evidence="3">
    <location>
        <begin position="87"/>
        <end position="109"/>
    </location>
</feature>
<evidence type="ECO:0000313" key="5">
    <source>
        <dbReference type="Proteomes" id="UP000290545"/>
    </source>
</evidence>
<accession>A0A4Q1DDW0</accession>
<keyword evidence="5" id="KW-1185">Reference proteome</keyword>
<dbReference type="PROSITE" id="PS00379">
    <property type="entry name" value="CDP_ALCOHOL_P_TRANSF"/>
    <property type="match status" value="1"/>
</dbReference>
<evidence type="ECO:0000256" key="3">
    <source>
        <dbReference type="SAM" id="Phobius"/>
    </source>
</evidence>
<dbReference type="InterPro" id="IPR000462">
    <property type="entry name" value="CDP-OH_P_trans"/>
</dbReference>
<dbReference type="GO" id="GO:0016020">
    <property type="term" value="C:membrane"/>
    <property type="evidence" value="ECO:0007669"/>
    <property type="project" value="InterPro"/>
</dbReference>
<dbReference type="Proteomes" id="UP000290545">
    <property type="component" value="Unassembled WGS sequence"/>
</dbReference>
<dbReference type="InterPro" id="IPR048254">
    <property type="entry name" value="CDP_ALCOHOL_P_TRANSF_CS"/>
</dbReference>
<feature type="transmembrane region" description="Helical" evidence="3">
    <location>
        <begin position="121"/>
        <end position="140"/>
    </location>
</feature>
<gene>
    <name evidence="4" type="ORF">ESB13_09900</name>
</gene>
<feature type="transmembrane region" description="Helical" evidence="3">
    <location>
        <begin position="146"/>
        <end position="164"/>
    </location>
</feature>